<gene>
    <name evidence="8" type="ORF">JCM9157_1577</name>
</gene>
<dbReference type="Gene3D" id="1.10.3730.20">
    <property type="match status" value="1"/>
</dbReference>
<dbReference type="SUPFAM" id="SSF103481">
    <property type="entry name" value="Multidrug resistance efflux transporter EmrE"/>
    <property type="match status" value="1"/>
</dbReference>
<comment type="subcellular location">
    <subcellularLocation>
        <location evidence="1 6">Cell membrane</location>
        <topology evidence="1 6">Multi-pass membrane protein</topology>
    </subcellularLocation>
</comment>
<dbReference type="InterPro" id="IPR045324">
    <property type="entry name" value="Small_multidrug_res"/>
</dbReference>
<organism evidence="8 9">
    <name type="scientific">Halalkalibacter akibai (strain ATCC 43226 / DSM 21942 / CIP 109018 / JCM 9157 / 1139)</name>
    <name type="common">Bacillus akibai</name>
    <dbReference type="NCBI Taxonomy" id="1236973"/>
    <lineage>
        <taxon>Bacteria</taxon>
        <taxon>Bacillati</taxon>
        <taxon>Bacillota</taxon>
        <taxon>Bacilli</taxon>
        <taxon>Bacillales</taxon>
        <taxon>Bacillaceae</taxon>
        <taxon>Halalkalibacter</taxon>
    </lineage>
</organism>
<dbReference type="InterPro" id="IPR000390">
    <property type="entry name" value="Small_drug/metabolite_transptr"/>
</dbReference>
<evidence type="ECO:0000313" key="8">
    <source>
        <dbReference type="EMBL" id="GAE34515.1"/>
    </source>
</evidence>
<comment type="caution">
    <text evidence="8">The sequence shown here is derived from an EMBL/GenBank/DDBJ whole genome shotgun (WGS) entry which is preliminary data.</text>
</comment>
<feature type="transmembrane region" description="Helical" evidence="7">
    <location>
        <begin position="35"/>
        <end position="53"/>
    </location>
</feature>
<dbReference type="eggNOG" id="COG2076">
    <property type="taxonomic scope" value="Bacteria"/>
</dbReference>
<dbReference type="EMBL" id="BAUV01000008">
    <property type="protein sequence ID" value="GAE34515.1"/>
    <property type="molecule type" value="Genomic_DNA"/>
</dbReference>
<dbReference type="Pfam" id="PF00893">
    <property type="entry name" value="Multi_Drug_Res"/>
    <property type="match status" value="1"/>
</dbReference>
<evidence type="ECO:0000256" key="7">
    <source>
        <dbReference type="SAM" id="Phobius"/>
    </source>
</evidence>
<evidence type="ECO:0000256" key="6">
    <source>
        <dbReference type="RuleBase" id="RU003942"/>
    </source>
</evidence>
<sequence length="117" mass="12654">MKKQMNLAWPAVLIAVFFEVGWVIGLKHAVTMVEWGATAIAIVVSFVLLIWAGSKLSVGTVYAVFVGLGTAGTAIIDWFIFSESMNLLTVVFLILLLVGVIGLKVSSEEKQVERGVE</sequence>
<feature type="transmembrane region" description="Helical" evidence="7">
    <location>
        <begin position="87"/>
        <end position="105"/>
    </location>
</feature>
<evidence type="ECO:0000256" key="1">
    <source>
        <dbReference type="ARBA" id="ARBA00004651"/>
    </source>
</evidence>
<keyword evidence="9" id="KW-1185">Reference proteome</keyword>
<dbReference type="STRING" id="1236973.JCM9157_1577"/>
<evidence type="ECO:0000256" key="5">
    <source>
        <dbReference type="ARBA" id="ARBA00023136"/>
    </source>
</evidence>
<evidence type="ECO:0000256" key="2">
    <source>
        <dbReference type="ARBA" id="ARBA00022475"/>
    </source>
</evidence>
<dbReference type="PANTHER" id="PTHR30561">
    <property type="entry name" value="SMR FAMILY PROTON-DEPENDENT DRUG EFFLUX TRANSPORTER SUGE"/>
    <property type="match status" value="1"/>
</dbReference>
<keyword evidence="4 7" id="KW-1133">Transmembrane helix</keyword>
<feature type="transmembrane region" description="Helical" evidence="7">
    <location>
        <begin position="60"/>
        <end position="81"/>
    </location>
</feature>
<evidence type="ECO:0000256" key="4">
    <source>
        <dbReference type="ARBA" id="ARBA00022989"/>
    </source>
</evidence>
<dbReference type="GO" id="GO:0022857">
    <property type="term" value="F:transmembrane transporter activity"/>
    <property type="evidence" value="ECO:0007669"/>
    <property type="project" value="InterPro"/>
</dbReference>
<reference evidence="8 9" key="1">
    <citation type="journal article" date="2014" name="Genome Announc.">
        <title>Draft Genome Sequences of Three Alkaliphilic Bacillus Strains, Bacillus wakoensis JCM 9140T, Bacillus akibai JCM 9157T, and Bacillus hemicellulosilyticus JCM 9152T.</title>
        <authorList>
            <person name="Yuki M."/>
            <person name="Oshima K."/>
            <person name="Suda W."/>
            <person name="Oshida Y."/>
            <person name="Kitamura K."/>
            <person name="Iida T."/>
            <person name="Hattori M."/>
            <person name="Ohkuma M."/>
        </authorList>
    </citation>
    <scope>NUCLEOTIDE SEQUENCE [LARGE SCALE GENOMIC DNA]</scope>
    <source>
        <strain evidence="8 9">JCM 9157</strain>
    </source>
</reference>
<comment type="similarity">
    <text evidence="6">Belongs to the drug/metabolite transporter (DMT) superfamily. Small multidrug resistance (SMR) (TC 2.A.7.1) family.</text>
</comment>
<protein>
    <submittedName>
        <fullName evidence="8">Quaternary ammonium compound-resistance protein SugE</fullName>
    </submittedName>
</protein>
<name>W4QQZ4_HALA3</name>
<dbReference type="Proteomes" id="UP000018896">
    <property type="component" value="Unassembled WGS sequence"/>
</dbReference>
<keyword evidence="5 7" id="KW-0472">Membrane</keyword>
<keyword evidence="2" id="KW-1003">Cell membrane</keyword>
<proteinExistence type="inferred from homology"/>
<dbReference type="RefSeq" id="WP_369384705.1">
    <property type="nucleotide sequence ID" value="NZ_BAUV01000008.1"/>
</dbReference>
<dbReference type="AlphaFoldDB" id="W4QQZ4"/>
<evidence type="ECO:0000256" key="3">
    <source>
        <dbReference type="ARBA" id="ARBA00022692"/>
    </source>
</evidence>
<accession>W4QQZ4</accession>
<evidence type="ECO:0000313" key="9">
    <source>
        <dbReference type="Proteomes" id="UP000018896"/>
    </source>
</evidence>
<dbReference type="PANTHER" id="PTHR30561:SF7">
    <property type="entry name" value="GUANIDINIUM EFFLUX SYSTEM SUBUNIT GDNC-RELATED"/>
    <property type="match status" value="1"/>
</dbReference>
<keyword evidence="3 6" id="KW-0812">Transmembrane</keyword>
<dbReference type="InterPro" id="IPR037185">
    <property type="entry name" value="EmrE-like"/>
</dbReference>
<dbReference type="GO" id="GO:0005886">
    <property type="term" value="C:plasma membrane"/>
    <property type="evidence" value="ECO:0007669"/>
    <property type="project" value="UniProtKB-SubCell"/>
</dbReference>